<dbReference type="EMBL" id="CP113864">
    <property type="protein sequence ID" value="WAM30728.1"/>
    <property type="molecule type" value="Genomic_DNA"/>
</dbReference>
<dbReference type="Pfam" id="PF00753">
    <property type="entry name" value="Lactamase_B"/>
    <property type="match status" value="1"/>
</dbReference>
<dbReference type="PROSITE" id="PS51257">
    <property type="entry name" value="PROKAR_LIPOPROTEIN"/>
    <property type="match status" value="1"/>
</dbReference>
<evidence type="ECO:0000259" key="1">
    <source>
        <dbReference type="SMART" id="SM00849"/>
    </source>
</evidence>
<dbReference type="InterPro" id="IPR052159">
    <property type="entry name" value="Competence_DNA_uptake"/>
</dbReference>
<sequence>MRKRSFFSLLLIFILLFLTSCSFLNTEDKFWQENLKEFLAKDVCTLFFLDVGQGDCILIKTPENRFILVDSGPNTAENEVLKIFDILNIRTFEVVIATHPHEDHIGNMDKIISEFDVKKFYTIDKATNTQAFENMLKALDKKDLRINIVRPYDRISINNVLLTFLSPLKDYEDLNNSSAVVKLEFAKRRVLLTADISKDVEYDILKANEDVRADILKVSHHGSYAATSNGFLNKVKPELAIISVGKDNPYGHPHRSTLKRLRNHHVKVLTTMDNGNIAVIISPDGNVKVLTER</sequence>
<dbReference type="SMART" id="SM00849">
    <property type="entry name" value="Lactamase_B"/>
    <property type="match status" value="1"/>
</dbReference>
<organism evidence="2 3">
    <name type="scientific">Caldicellulosiruptor naganoensis</name>
    <dbReference type="NCBI Taxonomy" id="29324"/>
    <lineage>
        <taxon>Bacteria</taxon>
        <taxon>Bacillati</taxon>
        <taxon>Bacillota</taxon>
        <taxon>Bacillota incertae sedis</taxon>
        <taxon>Caldicellulosiruptorales</taxon>
        <taxon>Caldicellulosiruptoraceae</taxon>
        <taxon>Caldicellulosiruptor</taxon>
    </lineage>
</organism>
<dbReference type="Gene3D" id="3.60.15.10">
    <property type="entry name" value="Ribonuclease Z/Hydroxyacylglutathione hydrolase-like"/>
    <property type="match status" value="1"/>
</dbReference>
<gene>
    <name evidence="2" type="ORF">OTJ99_001502</name>
</gene>
<dbReference type="InterPro" id="IPR036866">
    <property type="entry name" value="RibonucZ/Hydroxyglut_hydro"/>
</dbReference>
<evidence type="ECO:0000313" key="3">
    <source>
        <dbReference type="Proteomes" id="UP001164745"/>
    </source>
</evidence>
<dbReference type="InterPro" id="IPR035681">
    <property type="entry name" value="ComA-like_MBL"/>
</dbReference>
<feature type="domain" description="Metallo-beta-lactamase" evidence="1">
    <location>
        <begin position="53"/>
        <end position="246"/>
    </location>
</feature>
<evidence type="ECO:0000313" key="2">
    <source>
        <dbReference type="EMBL" id="WAM30728.1"/>
    </source>
</evidence>
<keyword evidence="3" id="KW-1185">Reference proteome</keyword>
<dbReference type="CDD" id="cd07731">
    <property type="entry name" value="ComA-like_MBL-fold"/>
    <property type="match status" value="1"/>
</dbReference>
<dbReference type="RefSeq" id="WP_045164636.1">
    <property type="nucleotide sequence ID" value="NZ_CP113864.1"/>
</dbReference>
<dbReference type="InterPro" id="IPR001279">
    <property type="entry name" value="Metallo-B-lactamas"/>
</dbReference>
<dbReference type="PANTHER" id="PTHR30619:SF1">
    <property type="entry name" value="RECOMBINATION PROTEIN 2"/>
    <property type="match status" value="1"/>
</dbReference>
<reference evidence="2" key="1">
    <citation type="submission" date="2022-12" db="EMBL/GenBank/DDBJ databases">
        <authorList>
            <person name="Bing R.G."/>
            <person name="Willard D.J."/>
            <person name="Manesh M.J.H."/>
            <person name="Laemthong T."/>
            <person name="Crosby J.R."/>
            <person name="Kelly R.M."/>
        </authorList>
    </citation>
    <scope>NUCLEOTIDE SEQUENCE</scope>
    <source>
        <strain evidence="2">DSM 8991</strain>
    </source>
</reference>
<dbReference type="SUPFAM" id="SSF56281">
    <property type="entry name" value="Metallo-hydrolase/oxidoreductase"/>
    <property type="match status" value="1"/>
</dbReference>
<accession>A0ABY7BD19</accession>
<dbReference type="Proteomes" id="UP001164745">
    <property type="component" value="Chromosome"/>
</dbReference>
<name>A0ABY7BD19_9FIRM</name>
<protein>
    <submittedName>
        <fullName evidence="2">MBL fold metallo-hydrolase</fullName>
    </submittedName>
</protein>
<proteinExistence type="predicted"/>
<dbReference type="PANTHER" id="PTHR30619">
    <property type="entry name" value="DNA INTERNALIZATION/COMPETENCE PROTEIN COMEC/REC2"/>
    <property type="match status" value="1"/>
</dbReference>